<sequence length="1815" mass="198086">MNTYSLRIQHQGKIDIILLKKGETLVLPVLSDAIYEIINEQGEVIQTGKNRLLGQDLHFFVEQEDQPSLILEDFSTLYPQESLATAHHLGYAVDGASENNEVMDKAQNIATEIDPIKSSSNNIGSFFGAKTYSIQANEINNIATSVNQSISQVQKLDTKKNTVLISQDEVHTKNELDAKPNEALEQPIEAEDIAVAPTQPIETENTVVAPAKDAPKAELDPLIIELHTNPISPITQANIQNQITISGQVAVNDSDANLQITVEIDGQAYPANINNGTWSVNILGQALAYLQGEANAQVRVQVHSGTRHATQQATATYQVDTRIDASVITLDPIAEDGVISAVEARQEQITLTGRVSNPNPHANAQAGDIIHFQLGEAHYTAEVKDDLSFSVNIDTITLVKHQAISARMVTRDDVGNQIESETQAAYVVKSIVKPVIKLDTFAGNDILTDAEANGDVTISGTVQDGYDGQIVRVRCGCPSCSGEKWVEADGIIRDGKFTATFNGAEIISVLGDSKVGTITADYTATSSAQQSSQADQAHKIFIRRDDKSTVEAFFETYMGDNIINKQEANSGDFAAPGKGLWLRGILNIPEGIKINNIVVFSGEHQFKMNQRQINENGQIKQVFVNASRKHIPKSLFEQKLETEFNVRVEFTRADGSQGILTSAPVGISKPLKIIYDVIDPTLTVSALALAKPISQTSAPYSILSGHYSVEDNYAFNSDSVEIKITLPTGKQYVATVDKDNHTWQVELPTEDLIYQQGKNHYDISITGTDVAGNSASVVSQGTYLVDTVGPMMQLEFLSIGEHNQVQAETNEKEKHIVISGKLTGEFKSSELVTLKLKDSAIVLGQAVLNTQGEFSLAVDNDILRNATNPTVEINYSTTDNEGNSGILNGSQRYSIANGDIRITLDPIASDDLINVTEAIPTNGNQTVDFTITGSIAGSKAEGVTTVTLNLNGVEKNVLIHPTDKTFSTTYSFSELKQAADYRISASVHSLDNSANATATAVYDIAPDAIAKIDITEIGENFTLNPVTTTRIKGTVEFDGVYAQGQNAHLLRSINLRIGDKTYTVGFRGKDKSFFVDIPNEELAALHGQRITADFEVLADSKPVRFAYELTQNQKTGAYHVHSRKNIPVQIKTLTFEKNDVIAEENGKFSINKPTVDMTTVRGVVSGVAKNGDEVRIDIGDNSYTARVENQGFQLNIRNSDLRQGKRLKATLITQDAAGKTIQVNDVEHYLVMNEVKGTFVSQHSQVQKTNVDHKDAGYNFAYFIDGVDFRGAAYRHIPMGGGDEAAVIKYHFVNATADNLVGQNRPQAEGIINRDSYVNFKEDHKNTIRATYRSIEEFINVRFEESAEMLERFHGTRLYRAKLTGNGSGSSAIAWPGGDLVWNDFWGGGNGTNTYTSYTALHEISHTLQMNHTERFRAGKFQVERFYENEDNTEFTLMSYNTDGAIDFRSLRMFDLAFLHYRFGVSKTARTGNDTYSFKDYNFNSADGALYIWDGGGVDTFDASKESQGVTVNLTPGSWIYRGEELSQYFAVKGKNVLDRKSYFGLEESAVVNGGFGDNGRAERTTIKEYTDGQAFIGYGTQIENLIGSNFADVLTGNNADNNIFGGDGDDIIKGGNGNDRLDGGKGADQLYGEAGDDVYIVDNAGDQVFEAADQGVDSVFSVINYRLTDNVENLTLIGTTATEATGNALNNILTANNQGNRLDGGDGNDRLVGGLGADTLIGGNDSDTFVFATALNGTVDNLQDFNVAEDKIELAKAIFTEVSKGMDNLADYLRYDDDSGALSYDSDGVGKTDPIHFANLPLHLQFDQIRFEVI</sequence>
<dbReference type="InterPro" id="IPR049826">
    <property type="entry name" value="Ig-like_ice"/>
</dbReference>
<accession>A0A1T0AXL1</accession>
<dbReference type="Gene3D" id="3.40.390.10">
    <property type="entry name" value="Collagenase (Catalytic Domain)"/>
    <property type="match status" value="1"/>
</dbReference>
<keyword evidence="5" id="KW-1185">Reference proteome</keyword>
<dbReference type="Gene3D" id="2.150.10.10">
    <property type="entry name" value="Serralysin-like metalloprotease, C-terminal"/>
    <property type="match status" value="2"/>
</dbReference>
<dbReference type="PANTHER" id="PTHR38340">
    <property type="entry name" value="S-LAYER PROTEIN"/>
    <property type="match status" value="1"/>
</dbReference>
<comment type="caution">
    <text evidence="4">The sequence shown here is derived from an EMBL/GenBank/DDBJ whole genome shotgun (WGS) entry which is preliminary data.</text>
</comment>
<dbReference type="Pfam" id="PF00353">
    <property type="entry name" value="HemolysinCabind"/>
    <property type="match status" value="2"/>
</dbReference>
<dbReference type="Gene3D" id="2.60.40.10">
    <property type="entry name" value="Immunoglobulins"/>
    <property type="match status" value="7"/>
</dbReference>
<evidence type="ECO:0000313" key="4">
    <source>
        <dbReference type="EMBL" id="OOS02690.1"/>
    </source>
</evidence>
<dbReference type="GO" id="GO:0005576">
    <property type="term" value="C:extracellular region"/>
    <property type="evidence" value="ECO:0007669"/>
    <property type="project" value="UniProtKB-SubCell"/>
</dbReference>
<dbReference type="STRING" id="123822.B0188_07810"/>
<dbReference type="PANTHER" id="PTHR38340:SF1">
    <property type="entry name" value="S-LAYER PROTEIN"/>
    <property type="match status" value="1"/>
</dbReference>
<evidence type="ECO:0000256" key="3">
    <source>
        <dbReference type="ARBA" id="ARBA00022837"/>
    </source>
</evidence>
<dbReference type="OrthoDB" id="733404at2"/>
<dbReference type="InterPro" id="IPR018511">
    <property type="entry name" value="Hemolysin-typ_Ca-bd_CS"/>
</dbReference>
<dbReference type="NCBIfam" id="NF033510">
    <property type="entry name" value="Ca_tandemer"/>
    <property type="match status" value="2"/>
</dbReference>
<dbReference type="SUPFAM" id="SSF55486">
    <property type="entry name" value="Metalloproteases ('zincins'), catalytic domain"/>
    <property type="match status" value="1"/>
</dbReference>
<keyword evidence="2" id="KW-0964">Secreted</keyword>
<keyword evidence="3" id="KW-0106">Calcium</keyword>
<dbReference type="SUPFAM" id="SSF51120">
    <property type="entry name" value="beta-Roll"/>
    <property type="match status" value="2"/>
</dbReference>
<dbReference type="EMBL" id="MUYB01000031">
    <property type="protein sequence ID" value="OOS02690.1"/>
    <property type="molecule type" value="Genomic_DNA"/>
</dbReference>
<comment type="subcellular location">
    <subcellularLocation>
        <location evidence="1">Secreted</location>
    </subcellularLocation>
</comment>
<dbReference type="PROSITE" id="PS00330">
    <property type="entry name" value="HEMOLYSIN_CALCIUM"/>
    <property type="match status" value="2"/>
</dbReference>
<dbReference type="InterPro" id="IPR001343">
    <property type="entry name" value="Hemolysn_Ca-bd"/>
</dbReference>
<dbReference type="InterPro" id="IPR013783">
    <property type="entry name" value="Ig-like_fold"/>
</dbReference>
<evidence type="ECO:0000256" key="2">
    <source>
        <dbReference type="ARBA" id="ARBA00022525"/>
    </source>
</evidence>
<dbReference type="NCBIfam" id="NF012196">
    <property type="entry name" value="Ig_like_ice"/>
    <property type="match status" value="1"/>
</dbReference>
<dbReference type="PRINTS" id="PR00313">
    <property type="entry name" value="CABNDNGRPT"/>
</dbReference>
<dbReference type="Proteomes" id="UP000190023">
    <property type="component" value="Unassembled WGS sequence"/>
</dbReference>
<name>A0A1T0AXL1_9PAST</name>
<protein>
    <submittedName>
        <fullName evidence="4">Uncharacterized protein</fullName>
    </submittedName>
</protein>
<dbReference type="GO" id="GO:0008237">
    <property type="term" value="F:metallopeptidase activity"/>
    <property type="evidence" value="ECO:0007669"/>
    <property type="project" value="InterPro"/>
</dbReference>
<dbReference type="InterPro" id="IPR011049">
    <property type="entry name" value="Serralysin-like_metalloprot_C"/>
</dbReference>
<dbReference type="InterPro" id="IPR024079">
    <property type="entry name" value="MetalloPept_cat_dom_sf"/>
</dbReference>
<evidence type="ECO:0000256" key="1">
    <source>
        <dbReference type="ARBA" id="ARBA00004613"/>
    </source>
</evidence>
<organism evidence="4 5">
    <name type="scientific">[Haemophilus] felis</name>
    <dbReference type="NCBI Taxonomy" id="123822"/>
    <lineage>
        <taxon>Bacteria</taxon>
        <taxon>Pseudomonadati</taxon>
        <taxon>Pseudomonadota</taxon>
        <taxon>Gammaproteobacteria</taxon>
        <taxon>Pasteurellales</taxon>
        <taxon>Pasteurellaceae</taxon>
    </lineage>
</organism>
<reference evidence="4 5" key="1">
    <citation type="submission" date="2017-02" db="EMBL/GenBank/DDBJ databases">
        <title>Draft genome sequence of Haemophilus felis CCUG 31170 type strain.</title>
        <authorList>
            <person name="Engstrom-Jakobsson H."/>
            <person name="Salva-Serra F."/>
            <person name="Thorell K."/>
            <person name="Gonzales-Siles L."/>
            <person name="Karlsson R."/>
            <person name="Boulund F."/>
            <person name="Engstrand L."/>
            <person name="Kristiansson E."/>
            <person name="Moore E."/>
        </authorList>
    </citation>
    <scope>NUCLEOTIDE SEQUENCE [LARGE SCALE GENOMIC DNA]</scope>
    <source>
        <strain evidence="4 5">CCUG 31170</strain>
    </source>
</reference>
<dbReference type="InterPro" id="IPR050557">
    <property type="entry name" value="RTX_toxin/Mannuronan_C5-epim"/>
</dbReference>
<gene>
    <name evidence="4" type="ORF">B0188_07810</name>
</gene>
<dbReference type="GO" id="GO:0005509">
    <property type="term" value="F:calcium ion binding"/>
    <property type="evidence" value="ECO:0007669"/>
    <property type="project" value="InterPro"/>
</dbReference>
<proteinExistence type="predicted"/>
<evidence type="ECO:0000313" key="5">
    <source>
        <dbReference type="Proteomes" id="UP000190023"/>
    </source>
</evidence>